<evidence type="ECO:0000313" key="1">
    <source>
        <dbReference type="EMBL" id="CAH1392507.1"/>
    </source>
</evidence>
<organism evidence="1 2">
    <name type="scientific">Nezara viridula</name>
    <name type="common">Southern green stink bug</name>
    <name type="synonym">Cimex viridulus</name>
    <dbReference type="NCBI Taxonomy" id="85310"/>
    <lineage>
        <taxon>Eukaryota</taxon>
        <taxon>Metazoa</taxon>
        <taxon>Ecdysozoa</taxon>
        <taxon>Arthropoda</taxon>
        <taxon>Hexapoda</taxon>
        <taxon>Insecta</taxon>
        <taxon>Pterygota</taxon>
        <taxon>Neoptera</taxon>
        <taxon>Paraneoptera</taxon>
        <taxon>Hemiptera</taxon>
        <taxon>Heteroptera</taxon>
        <taxon>Panheteroptera</taxon>
        <taxon>Pentatomomorpha</taxon>
        <taxon>Pentatomoidea</taxon>
        <taxon>Pentatomidae</taxon>
        <taxon>Pentatominae</taxon>
        <taxon>Nezara</taxon>
    </lineage>
</organism>
<reference evidence="1" key="1">
    <citation type="submission" date="2022-01" db="EMBL/GenBank/DDBJ databases">
        <authorList>
            <person name="King R."/>
        </authorList>
    </citation>
    <scope>NUCLEOTIDE SEQUENCE</scope>
</reference>
<dbReference type="AlphaFoldDB" id="A0A9P0H3Y2"/>
<evidence type="ECO:0000313" key="2">
    <source>
        <dbReference type="Proteomes" id="UP001152798"/>
    </source>
</evidence>
<gene>
    <name evidence="1" type="ORF">NEZAVI_LOCUS3315</name>
</gene>
<keyword evidence="2" id="KW-1185">Reference proteome</keyword>
<dbReference type="EMBL" id="OV725077">
    <property type="protein sequence ID" value="CAH1392507.1"/>
    <property type="molecule type" value="Genomic_DNA"/>
</dbReference>
<accession>A0A9P0H3Y2</accession>
<protein>
    <submittedName>
        <fullName evidence="1">Uncharacterized protein</fullName>
    </submittedName>
</protein>
<dbReference type="Proteomes" id="UP001152798">
    <property type="component" value="Chromosome 1"/>
</dbReference>
<proteinExistence type="predicted"/>
<name>A0A9P0H3Y2_NEZVI</name>
<sequence>MSAESKATGNTSSKRELMPMIVPMRYRCSLERRPWTKRLLKMLLVPRMTRRPSDGSWQIEIKEAPPVVRDEPRSYDPEEIIGAS</sequence>